<evidence type="ECO:0000313" key="6">
    <source>
        <dbReference type="EMBL" id="EQD57498.1"/>
    </source>
</evidence>
<gene>
    <name evidence="6" type="ORF">B2A_04768</name>
</gene>
<dbReference type="Gene3D" id="1.10.3380.30">
    <property type="match status" value="1"/>
</dbReference>
<evidence type="ECO:0000256" key="2">
    <source>
        <dbReference type="ARBA" id="ARBA00022801"/>
    </source>
</evidence>
<dbReference type="Gene3D" id="3.40.50.300">
    <property type="entry name" value="P-loop containing nucleotide triphosphate hydrolases"/>
    <property type="match status" value="1"/>
</dbReference>
<dbReference type="PANTHER" id="PTHR47961:SF10">
    <property type="entry name" value="ATP-DEPENDENT DNA HELICASE HEL308"/>
    <property type="match status" value="1"/>
</dbReference>
<comment type="caution">
    <text evidence="6">The sequence shown here is derived from an EMBL/GenBank/DDBJ whole genome shotgun (WGS) entry which is preliminary data.</text>
</comment>
<dbReference type="GO" id="GO:0005524">
    <property type="term" value="F:ATP binding"/>
    <property type="evidence" value="ECO:0007669"/>
    <property type="project" value="UniProtKB-KW"/>
</dbReference>
<dbReference type="GO" id="GO:0004386">
    <property type="term" value="F:helicase activity"/>
    <property type="evidence" value="ECO:0007669"/>
    <property type="project" value="UniProtKB-KW"/>
</dbReference>
<dbReference type="InterPro" id="IPR036390">
    <property type="entry name" value="WH_DNA-bd_sf"/>
</dbReference>
<dbReference type="SUPFAM" id="SSF158702">
    <property type="entry name" value="Sec63 N-terminal domain-like"/>
    <property type="match status" value="1"/>
</dbReference>
<dbReference type="Pfam" id="PF21280">
    <property type="entry name" value="Helicase_dom4_arc"/>
    <property type="match status" value="1"/>
</dbReference>
<evidence type="ECO:0000256" key="4">
    <source>
        <dbReference type="ARBA" id="ARBA00022840"/>
    </source>
</evidence>
<dbReference type="GO" id="GO:0016787">
    <property type="term" value="F:hydrolase activity"/>
    <property type="evidence" value="ECO:0007669"/>
    <property type="project" value="UniProtKB-KW"/>
</dbReference>
<evidence type="ECO:0000256" key="1">
    <source>
        <dbReference type="ARBA" id="ARBA00022741"/>
    </source>
</evidence>
<accession>T1ALZ0</accession>
<protein>
    <submittedName>
        <fullName evidence="6">Ski2-like helicase</fullName>
    </submittedName>
</protein>
<dbReference type="PANTHER" id="PTHR47961">
    <property type="entry name" value="DNA POLYMERASE THETA, PUTATIVE (AFU_ORTHOLOGUE AFUA_1G05260)-RELATED"/>
    <property type="match status" value="1"/>
</dbReference>
<keyword evidence="4" id="KW-0067">ATP-binding</keyword>
<dbReference type="InterPro" id="IPR048772">
    <property type="entry name" value="Hel308-like_dom4"/>
</dbReference>
<keyword evidence="3 6" id="KW-0347">Helicase</keyword>
<sequence length="222" mass="24564">MEVQQMLGRAGRPRFDRVGEGLLLARRPEDQERLIDTYLRSPPEDVESRLAAEPALRMHLLALVASGAVRSEAELEAFFRGTFYGQTLSLAELGEVVGRVRADLQANGFLARGPGLAATEFGELTSELYLDPVTATVLRSALEKAPLGGSEFPLLAAIAATPDLPPLFLRRGEEPELLERMTEEREELLVRPEEPPLDLDLEMFLATLKTAELLETWIDETP</sequence>
<feature type="non-terminal residue" evidence="6">
    <location>
        <position position="222"/>
    </location>
</feature>
<reference evidence="6" key="2">
    <citation type="journal article" date="2014" name="ISME J.">
        <title>Microbial stratification in low pH oxic and suboxic macroscopic growths along an acid mine drainage.</title>
        <authorList>
            <person name="Mendez-Garcia C."/>
            <person name="Mesa V."/>
            <person name="Sprenger R.R."/>
            <person name="Richter M."/>
            <person name="Diez M.S."/>
            <person name="Solano J."/>
            <person name="Bargiela R."/>
            <person name="Golyshina O.V."/>
            <person name="Manteca A."/>
            <person name="Ramos J.L."/>
            <person name="Gallego J.R."/>
            <person name="Llorente I."/>
            <person name="Martins Dos Santos V.A."/>
            <person name="Jensen O.N."/>
            <person name="Pelaez A.I."/>
            <person name="Sanchez J."/>
            <person name="Ferrer M."/>
        </authorList>
    </citation>
    <scope>NUCLEOTIDE SEQUENCE</scope>
</reference>
<keyword evidence="2" id="KW-0378">Hydrolase</keyword>
<name>T1ALZ0_9ZZZZ</name>
<evidence type="ECO:0000256" key="3">
    <source>
        <dbReference type="ARBA" id="ARBA00022806"/>
    </source>
</evidence>
<dbReference type="EMBL" id="AUZZ01003238">
    <property type="protein sequence ID" value="EQD57498.1"/>
    <property type="molecule type" value="Genomic_DNA"/>
</dbReference>
<evidence type="ECO:0000259" key="5">
    <source>
        <dbReference type="Pfam" id="PF21280"/>
    </source>
</evidence>
<dbReference type="InterPro" id="IPR027417">
    <property type="entry name" value="P-loop_NTPase"/>
</dbReference>
<dbReference type="AlphaFoldDB" id="T1ALZ0"/>
<organism evidence="6">
    <name type="scientific">mine drainage metagenome</name>
    <dbReference type="NCBI Taxonomy" id="410659"/>
    <lineage>
        <taxon>unclassified sequences</taxon>
        <taxon>metagenomes</taxon>
        <taxon>ecological metagenomes</taxon>
    </lineage>
</organism>
<dbReference type="SUPFAM" id="SSF46785">
    <property type="entry name" value="Winged helix' DNA-binding domain"/>
    <property type="match status" value="1"/>
</dbReference>
<dbReference type="InterPro" id="IPR050474">
    <property type="entry name" value="Hel308_SKI2-like"/>
</dbReference>
<reference evidence="6" key="1">
    <citation type="submission" date="2013-08" db="EMBL/GenBank/DDBJ databases">
        <authorList>
            <person name="Mendez C."/>
            <person name="Richter M."/>
            <person name="Ferrer M."/>
            <person name="Sanchez J."/>
        </authorList>
    </citation>
    <scope>NUCLEOTIDE SEQUENCE</scope>
</reference>
<proteinExistence type="predicted"/>
<feature type="domain" description="ATP-dependent DNA helicase Hel308-like" evidence="5">
    <location>
        <begin position="154"/>
        <end position="222"/>
    </location>
</feature>
<keyword evidence="1" id="KW-0547">Nucleotide-binding</keyword>